<dbReference type="EMBL" id="JAUUTY010000004">
    <property type="protein sequence ID" value="KAK1645850.1"/>
    <property type="molecule type" value="Genomic_DNA"/>
</dbReference>
<evidence type="ECO:0000259" key="6">
    <source>
        <dbReference type="PROSITE" id="PS50863"/>
    </source>
</evidence>
<evidence type="ECO:0000256" key="5">
    <source>
        <dbReference type="ARBA" id="ARBA00023242"/>
    </source>
</evidence>
<dbReference type="Proteomes" id="UP001231189">
    <property type="component" value="Unassembled WGS sequence"/>
</dbReference>
<dbReference type="GO" id="GO:0005634">
    <property type="term" value="C:nucleus"/>
    <property type="evidence" value="ECO:0007669"/>
    <property type="project" value="UniProtKB-SubCell"/>
</dbReference>
<dbReference type="AlphaFoldDB" id="A0AAD8S641"/>
<dbReference type="Gene3D" id="2.40.330.10">
    <property type="entry name" value="DNA-binding pseudobarrel domain"/>
    <property type="match status" value="3"/>
</dbReference>
<dbReference type="InterPro" id="IPR044837">
    <property type="entry name" value="REM16-like"/>
</dbReference>
<dbReference type="PROSITE" id="PS50863">
    <property type="entry name" value="B3"/>
    <property type="match status" value="3"/>
</dbReference>
<name>A0AAD8S641_LOLMU</name>
<comment type="subcellular location">
    <subcellularLocation>
        <location evidence="1">Nucleus</location>
    </subcellularLocation>
</comment>
<keyword evidence="8" id="KW-1185">Reference proteome</keyword>
<dbReference type="SMART" id="SM01019">
    <property type="entry name" value="B3"/>
    <property type="match status" value="3"/>
</dbReference>
<proteinExistence type="predicted"/>
<keyword evidence="2" id="KW-0805">Transcription regulation</keyword>
<dbReference type="Pfam" id="PF02362">
    <property type="entry name" value="B3"/>
    <property type="match status" value="3"/>
</dbReference>
<feature type="domain" description="TF-B3" evidence="6">
    <location>
        <begin position="431"/>
        <end position="527"/>
    </location>
</feature>
<evidence type="ECO:0000256" key="3">
    <source>
        <dbReference type="ARBA" id="ARBA00023125"/>
    </source>
</evidence>
<sequence>MGAARCWRTGLDKRMCTPCQRCKLWDEHLYKNLDDEKKYFLVLMMGDFQDGMIIPEELGRRLKGKIPTKIKLHTQNDQSHIIAVAKNQEKLVLTVGWSQFVESYDLQMGDSLIFNYNGDSQFNVILFDKLGREKALSAVVDPFMPQVQDRRSDTHETGSYKNMDAPCERCKSWLEYHYMNLDDEKKNFLMLMIGDFQHEMIMPEEFVQRFKGKIPGEIKLETQNRCSYIIEVVRKQEKLVLTAGWGKFAETFGLKIGDTIIFRYNGNSEFSVIIFDELGYEKALSAVVDPFLPPVQEKHTSATETVKSSDFHPQLTEMQPLTTVNRLPMESPRTERLRLRKHKSCQNNWTTMYSYSSQASEDSFSSEDGHGLEDLPGSNYTVRKKKMRLSSIQKEHLKDGYITTRKTKLTSDQMEEVKRKIHSIHSEIPIFVAVMGKSNLDSKCFLTFPSTYAEKYLPEETQLYLQLLDKEWEVSVTDNSARNEKKLGSGWQQFVKDNNLKMGDICLFELLNNSSRCTMEVYIIRVNDGN</sequence>
<evidence type="ECO:0000256" key="4">
    <source>
        <dbReference type="ARBA" id="ARBA00023163"/>
    </source>
</evidence>
<evidence type="ECO:0000313" key="7">
    <source>
        <dbReference type="EMBL" id="KAK1645850.1"/>
    </source>
</evidence>
<dbReference type="CDD" id="cd10017">
    <property type="entry name" value="B3_DNA"/>
    <property type="match status" value="3"/>
</dbReference>
<accession>A0AAD8S641</accession>
<keyword evidence="3" id="KW-0238">DNA-binding</keyword>
<evidence type="ECO:0000256" key="2">
    <source>
        <dbReference type="ARBA" id="ARBA00023015"/>
    </source>
</evidence>
<feature type="domain" description="TF-B3" evidence="6">
    <location>
        <begin position="37"/>
        <end position="130"/>
    </location>
</feature>
<dbReference type="InterPro" id="IPR003340">
    <property type="entry name" value="B3_DNA-bd"/>
</dbReference>
<organism evidence="7 8">
    <name type="scientific">Lolium multiflorum</name>
    <name type="common">Italian ryegrass</name>
    <name type="synonym">Lolium perenne subsp. multiflorum</name>
    <dbReference type="NCBI Taxonomy" id="4521"/>
    <lineage>
        <taxon>Eukaryota</taxon>
        <taxon>Viridiplantae</taxon>
        <taxon>Streptophyta</taxon>
        <taxon>Embryophyta</taxon>
        <taxon>Tracheophyta</taxon>
        <taxon>Spermatophyta</taxon>
        <taxon>Magnoliopsida</taxon>
        <taxon>Liliopsida</taxon>
        <taxon>Poales</taxon>
        <taxon>Poaceae</taxon>
        <taxon>BOP clade</taxon>
        <taxon>Pooideae</taxon>
        <taxon>Poodae</taxon>
        <taxon>Poeae</taxon>
        <taxon>Poeae Chloroplast Group 2 (Poeae type)</taxon>
        <taxon>Loliodinae</taxon>
        <taxon>Loliinae</taxon>
        <taxon>Lolium</taxon>
    </lineage>
</organism>
<dbReference type="GO" id="GO:0003677">
    <property type="term" value="F:DNA binding"/>
    <property type="evidence" value="ECO:0007669"/>
    <property type="project" value="UniProtKB-KW"/>
</dbReference>
<evidence type="ECO:0000256" key="1">
    <source>
        <dbReference type="ARBA" id="ARBA00004123"/>
    </source>
</evidence>
<dbReference type="PANTHER" id="PTHR31391">
    <property type="entry name" value="B3 DOMAIN-CONTAINING PROTEIN OS11G0197600-RELATED"/>
    <property type="match status" value="1"/>
</dbReference>
<comment type="caution">
    <text evidence="7">The sequence shown here is derived from an EMBL/GenBank/DDBJ whole genome shotgun (WGS) entry which is preliminary data.</text>
</comment>
<gene>
    <name evidence="7" type="ORF">QYE76_063655</name>
</gene>
<feature type="domain" description="TF-B3" evidence="6">
    <location>
        <begin position="185"/>
        <end position="278"/>
    </location>
</feature>
<dbReference type="SUPFAM" id="SSF101936">
    <property type="entry name" value="DNA-binding pseudobarrel domain"/>
    <property type="match status" value="3"/>
</dbReference>
<keyword evidence="4" id="KW-0804">Transcription</keyword>
<reference evidence="7" key="1">
    <citation type="submission" date="2023-07" db="EMBL/GenBank/DDBJ databases">
        <title>A chromosome-level genome assembly of Lolium multiflorum.</title>
        <authorList>
            <person name="Chen Y."/>
            <person name="Copetti D."/>
            <person name="Kolliker R."/>
            <person name="Studer B."/>
        </authorList>
    </citation>
    <scope>NUCLEOTIDE SEQUENCE</scope>
    <source>
        <strain evidence="7">02402/16</strain>
        <tissue evidence="7">Leaf</tissue>
    </source>
</reference>
<dbReference type="InterPro" id="IPR015300">
    <property type="entry name" value="DNA-bd_pseudobarrel_sf"/>
</dbReference>
<keyword evidence="5" id="KW-0539">Nucleus</keyword>
<evidence type="ECO:0000313" key="8">
    <source>
        <dbReference type="Proteomes" id="UP001231189"/>
    </source>
</evidence>
<dbReference type="PANTHER" id="PTHR31391:SF144">
    <property type="entry name" value="TF-B3 DOMAIN-CONTAINING PROTEIN"/>
    <property type="match status" value="1"/>
</dbReference>
<protein>
    <recommendedName>
        <fullName evidence="6">TF-B3 domain-containing protein</fullName>
    </recommendedName>
</protein>